<dbReference type="InterPro" id="IPR011032">
    <property type="entry name" value="GroES-like_sf"/>
</dbReference>
<dbReference type="OrthoDB" id="809632at2759"/>
<gene>
    <name evidence="4" type="ORF">KQ657_003989</name>
</gene>
<feature type="domain" description="Alcohol dehydrogenase-like C-terminal" evidence="2">
    <location>
        <begin position="175"/>
        <end position="307"/>
    </location>
</feature>
<keyword evidence="5" id="KW-1185">Reference proteome</keyword>
<evidence type="ECO:0000313" key="4">
    <source>
        <dbReference type="EMBL" id="KAG7194881.1"/>
    </source>
</evidence>
<dbReference type="Gene3D" id="3.40.50.720">
    <property type="entry name" value="NAD(P)-binding Rossmann-like Domain"/>
    <property type="match status" value="1"/>
</dbReference>
<reference evidence="4" key="1">
    <citation type="submission" date="2021-03" db="EMBL/GenBank/DDBJ databases">
        <authorList>
            <person name="Palmer J.M."/>
        </authorList>
    </citation>
    <scope>NUCLEOTIDE SEQUENCE</scope>
    <source>
        <strain evidence="4">ARV_011</strain>
    </source>
</reference>
<dbReference type="InterPro" id="IPR013149">
    <property type="entry name" value="ADH-like_C"/>
</dbReference>
<dbReference type="CDD" id="cd05288">
    <property type="entry name" value="PGDH"/>
    <property type="match status" value="1"/>
</dbReference>
<evidence type="ECO:0000313" key="5">
    <source>
        <dbReference type="Proteomes" id="UP000790833"/>
    </source>
</evidence>
<dbReference type="Gene3D" id="3.90.180.10">
    <property type="entry name" value="Medium-chain alcohol dehydrogenases, catalytic domain"/>
    <property type="match status" value="1"/>
</dbReference>
<comment type="caution">
    <text evidence="4">The sequence shown here is derived from an EMBL/GenBank/DDBJ whole genome shotgun (WGS) entry which is preliminary data.</text>
</comment>
<dbReference type="PANTHER" id="PTHR43205">
    <property type="entry name" value="PROSTAGLANDIN REDUCTASE"/>
    <property type="match status" value="1"/>
</dbReference>
<dbReference type="SUPFAM" id="SSF51735">
    <property type="entry name" value="NAD(P)-binding Rossmann-fold domains"/>
    <property type="match status" value="1"/>
</dbReference>
<dbReference type="Proteomes" id="UP000790833">
    <property type="component" value="Unassembled WGS sequence"/>
</dbReference>
<dbReference type="SUPFAM" id="SSF50129">
    <property type="entry name" value="GroES-like"/>
    <property type="match status" value="1"/>
</dbReference>
<protein>
    <submittedName>
        <fullName evidence="4">Uncharacterized protein</fullName>
    </submittedName>
</protein>
<name>A0A9P8AJL0_9ASCO</name>
<proteinExistence type="predicted"/>
<accession>A0A9P8AJL0</accession>
<dbReference type="Pfam" id="PF16884">
    <property type="entry name" value="ADH_N_2"/>
    <property type="match status" value="1"/>
</dbReference>
<evidence type="ECO:0000256" key="1">
    <source>
        <dbReference type="ARBA" id="ARBA00023002"/>
    </source>
</evidence>
<evidence type="ECO:0000259" key="3">
    <source>
        <dbReference type="Pfam" id="PF16884"/>
    </source>
</evidence>
<evidence type="ECO:0000259" key="2">
    <source>
        <dbReference type="Pfam" id="PF00107"/>
    </source>
</evidence>
<dbReference type="EMBL" id="JAHMUF010000005">
    <property type="protein sequence ID" value="KAG7194881.1"/>
    <property type="molecule type" value="Genomic_DNA"/>
</dbReference>
<dbReference type="PANTHER" id="PTHR43205:SF19">
    <property type="entry name" value="ENOYL REDUCTASE (ER) DOMAIN-CONTAINING PROTEIN"/>
    <property type="match status" value="1"/>
</dbReference>
<dbReference type="GeneID" id="66117363"/>
<dbReference type="InterPro" id="IPR045010">
    <property type="entry name" value="MDR_fam"/>
</dbReference>
<dbReference type="Pfam" id="PF00107">
    <property type="entry name" value="ADH_zinc_N"/>
    <property type="match status" value="1"/>
</dbReference>
<dbReference type="RefSeq" id="XP_043050428.1">
    <property type="nucleotide sequence ID" value="XM_043194677.1"/>
</dbReference>
<feature type="domain" description="Oxidoreductase N-terminal" evidence="3">
    <location>
        <begin position="27"/>
        <end position="122"/>
    </location>
</feature>
<organism evidence="4 5">
    <name type="scientific">Scheffersomyces spartinae</name>
    <dbReference type="NCBI Taxonomy" id="45513"/>
    <lineage>
        <taxon>Eukaryota</taxon>
        <taxon>Fungi</taxon>
        <taxon>Dikarya</taxon>
        <taxon>Ascomycota</taxon>
        <taxon>Saccharomycotina</taxon>
        <taxon>Pichiomycetes</taxon>
        <taxon>Debaryomycetaceae</taxon>
        <taxon>Scheffersomyces</taxon>
    </lineage>
</organism>
<dbReference type="AlphaFoldDB" id="A0A9P8AJL0"/>
<sequence>MSAPSELTQVILQNQAERDVITELGTDQSTFKIVKKEFDESTLKDGDVLVKLLILSNDPTQRAWIQKGVDPKRMYVPPVKVGEAMGSLGIAQVVSSKSSKWNVGDIVSGKFGWGDYYVANENFIFNKVDPNAGLPLPLYLGPVGMTGLTAYFGLTEILDFKEGQTLIVSAASGATGSMVVQLAKNVFKAKKVIAICGSDDKCKWVKSLGADIGLNYKSPNFKQELIDAVGDEFVDAYFDAVGGSILSQCMSLIKPFGKVAACGAISGYNDQSKYAVTTWYEIITNRLTVRGFIVGDFKEKFAQAIGAIVGAIKQGQVSVTQGIELKDLSGDSNKLEKVPAIWNTLFTGKGEGKLLTKLA</sequence>
<dbReference type="InterPro" id="IPR036291">
    <property type="entry name" value="NAD(P)-bd_dom_sf"/>
</dbReference>
<dbReference type="InterPro" id="IPR041694">
    <property type="entry name" value="ADH_N_2"/>
</dbReference>
<dbReference type="GO" id="GO:0016628">
    <property type="term" value="F:oxidoreductase activity, acting on the CH-CH group of donors, NAD or NADP as acceptor"/>
    <property type="evidence" value="ECO:0007669"/>
    <property type="project" value="InterPro"/>
</dbReference>
<keyword evidence="1" id="KW-0560">Oxidoreductase</keyword>
<dbReference type="FunFam" id="3.40.50.720:FF:000121">
    <property type="entry name" value="Prostaglandin reductase 2"/>
    <property type="match status" value="1"/>
</dbReference>